<proteinExistence type="predicted"/>
<dbReference type="Proteomes" id="UP000604341">
    <property type="component" value="Unassembled WGS sequence"/>
</dbReference>
<accession>A0ABQ2FR81</accession>
<gene>
    <name evidence="3" type="ORF">GCM10010844_42410</name>
</gene>
<dbReference type="InterPro" id="IPR025248">
    <property type="entry name" value="DUF4007"/>
</dbReference>
<evidence type="ECO:0000313" key="4">
    <source>
        <dbReference type="Proteomes" id="UP000604341"/>
    </source>
</evidence>
<sequence length="282" mass="31016">MEGMTAQSKAADPDNRSGSMFHESFSLNRPAMSLILPILANGGDEATFSAALRDSLGANYVKAMPRYARSCGLVEFGLPKLTPLGQHVLAHDPSLTLPATQWLMHYHLSAPSGPGPRFWHDLTVRLPDYDATFSSNDLTEEVGKSVETTQGRTLAERSLRTCATIYTGTYTKPEGLGALHLVQEAPDGYRLGDAEPVPLGVLAYALAHYWERRYGHVQTRNLSDLSEPGGFGRLFFLSQFALNKALRALTRRGVLELWQQAPPHQVTKPPKPAALLEEIYDD</sequence>
<dbReference type="EMBL" id="BMPE01000030">
    <property type="protein sequence ID" value="GGL18970.1"/>
    <property type="molecule type" value="Genomic_DNA"/>
</dbReference>
<dbReference type="Pfam" id="PF13182">
    <property type="entry name" value="DUF4007"/>
    <property type="match status" value="1"/>
</dbReference>
<feature type="domain" description="DUF4007" evidence="2">
    <location>
        <begin position="56"/>
        <end position="275"/>
    </location>
</feature>
<organism evidence="3 4">
    <name type="scientific">Deinococcus radiotolerans</name>
    <dbReference type="NCBI Taxonomy" id="1309407"/>
    <lineage>
        <taxon>Bacteria</taxon>
        <taxon>Thermotogati</taxon>
        <taxon>Deinococcota</taxon>
        <taxon>Deinococci</taxon>
        <taxon>Deinococcales</taxon>
        <taxon>Deinococcaceae</taxon>
        <taxon>Deinococcus</taxon>
    </lineage>
</organism>
<comment type="caution">
    <text evidence="3">The sequence shown here is derived from an EMBL/GenBank/DDBJ whole genome shotgun (WGS) entry which is preliminary data.</text>
</comment>
<keyword evidence="4" id="KW-1185">Reference proteome</keyword>
<name>A0ABQ2FR81_9DEIO</name>
<feature type="region of interest" description="Disordered" evidence="1">
    <location>
        <begin position="1"/>
        <end position="22"/>
    </location>
</feature>
<evidence type="ECO:0000313" key="3">
    <source>
        <dbReference type="EMBL" id="GGL18970.1"/>
    </source>
</evidence>
<reference evidence="4" key="1">
    <citation type="journal article" date="2019" name="Int. J. Syst. Evol. Microbiol.">
        <title>The Global Catalogue of Microorganisms (GCM) 10K type strain sequencing project: providing services to taxonomists for standard genome sequencing and annotation.</title>
        <authorList>
            <consortium name="The Broad Institute Genomics Platform"/>
            <consortium name="The Broad Institute Genome Sequencing Center for Infectious Disease"/>
            <person name="Wu L."/>
            <person name="Ma J."/>
        </authorList>
    </citation>
    <scope>NUCLEOTIDE SEQUENCE [LARGE SCALE GENOMIC DNA]</scope>
    <source>
        <strain evidence="4">JCM 19173</strain>
    </source>
</reference>
<evidence type="ECO:0000256" key="1">
    <source>
        <dbReference type="SAM" id="MobiDB-lite"/>
    </source>
</evidence>
<protein>
    <recommendedName>
        <fullName evidence="2">DUF4007 domain-containing protein</fullName>
    </recommendedName>
</protein>
<evidence type="ECO:0000259" key="2">
    <source>
        <dbReference type="Pfam" id="PF13182"/>
    </source>
</evidence>